<dbReference type="Gene3D" id="3.30.930.10">
    <property type="entry name" value="Bira Bifunctional Protein, Domain 2"/>
    <property type="match status" value="1"/>
</dbReference>
<protein>
    <submittedName>
        <fullName evidence="1">Uncharacterized protein</fullName>
    </submittedName>
</protein>
<accession>A0A382YF46</accession>
<evidence type="ECO:0000313" key="1">
    <source>
        <dbReference type="EMBL" id="SVD81465.1"/>
    </source>
</evidence>
<dbReference type="InterPro" id="IPR045864">
    <property type="entry name" value="aa-tRNA-synth_II/BPL/LPL"/>
</dbReference>
<gene>
    <name evidence="1" type="ORF">METZ01_LOCUS434319</name>
</gene>
<dbReference type="AlphaFoldDB" id="A0A382YF46"/>
<feature type="non-terminal residue" evidence="1">
    <location>
        <position position="46"/>
    </location>
</feature>
<sequence>MEDDTPFPSIEIFEVLTSTLDSIHQAAAEGAPEWTTHIAREQTRGR</sequence>
<proteinExistence type="predicted"/>
<reference evidence="1" key="1">
    <citation type="submission" date="2018-05" db="EMBL/GenBank/DDBJ databases">
        <authorList>
            <person name="Lanie J.A."/>
            <person name="Ng W.-L."/>
            <person name="Kazmierczak K.M."/>
            <person name="Andrzejewski T.M."/>
            <person name="Davidsen T.M."/>
            <person name="Wayne K.J."/>
            <person name="Tettelin H."/>
            <person name="Glass J.I."/>
            <person name="Rusch D."/>
            <person name="Podicherti R."/>
            <person name="Tsui H.-C.T."/>
            <person name="Winkler M.E."/>
        </authorList>
    </citation>
    <scope>NUCLEOTIDE SEQUENCE</scope>
</reference>
<name>A0A382YF46_9ZZZZ</name>
<organism evidence="1">
    <name type="scientific">marine metagenome</name>
    <dbReference type="NCBI Taxonomy" id="408172"/>
    <lineage>
        <taxon>unclassified sequences</taxon>
        <taxon>metagenomes</taxon>
        <taxon>ecological metagenomes</taxon>
    </lineage>
</organism>
<dbReference type="EMBL" id="UINC01175044">
    <property type="protein sequence ID" value="SVD81465.1"/>
    <property type="molecule type" value="Genomic_DNA"/>
</dbReference>